<organism evidence="1 2">
    <name type="scientific">Ensete ventricosum</name>
    <name type="common">Abyssinian banana</name>
    <name type="synonym">Musa ensete</name>
    <dbReference type="NCBI Taxonomy" id="4639"/>
    <lineage>
        <taxon>Eukaryota</taxon>
        <taxon>Viridiplantae</taxon>
        <taxon>Streptophyta</taxon>
        <taxon>Embryophyta</taxon>
        <taxon>Tracheophyta</taxon>
        <taxon>Spermatophyta</taxon>
        <taxon>Magnoliopsida</taxon>
        <taxon>Liliopsida</taxon>
        <taxon>Zingiberales</taxon>
        <taxon>Musaceae</taxon>
        <taxon>Ensete</taxon>
    </lineage>
</organism>
<sequence length="73" mass="7990">MYAKIQPCLLRRPSTPFNSSQSLPRLAPTLFHSYPISASSSSSCDQLWVPPSALAPVAEQLLFAVVCTAKKKR</sequence>
<dbReference type="Proteomes" id="UP001222027">
    <property type="component" value="Unassembled WGS sequence"/>
</dbReference>
<comment type="caution">
    <text evidence="1">The sequence shown here is derived from an EMBL/GenBank/DDBJ whole genome shotgun (WGS) entry which is preliminary data.</text>
</comment>
<dbReference type="EMBL" id="JAQQAF010000002">
    <property type="protein sequence ID" value="KAJ8505329.1"/>
    <property type="molecule type" value="Genomic_DNA"/>
</dbReference>
<proteinExistence type="predicted"/>
<reference evidence="1 2" key="1">
    <citation type="submission" date="2022-12" db="EMBL/GenBank/DDBJ databases">
        <title>Chromosome-scale assembly of the Ensete ventricosum genome.</title>
        <authorList>
            <person name="Dussert Y."/>
            <person name="Stocks J."/>
            <person name="Wendawek A."/>
            <person name="Woldeyes F."/>
            <person name="Nichols R.A."/>
            <person name="Borrell J.S."/>
        </authorList>
    </citation>
    <scope>NUCLEOTIDE SEQUENCE [LARGE SCALE GENOMIC DNA]</scope>
    <source>
        <strain evidence="2">cv. Maze</strain>
        <tissue evidence="1">Seeds</tissue>
    </source>
</reference>
<accession>A0AAV8RMN3</accession>
<dbReference type="AlphaFoldDB" id="A0AAV8RMN3"/>
<evidence type="ECO:0000313" key="1">
    <source>
        <dbReference type="EMBL" id="KAJ8505329.1"/>
    </source>
</evidence>
<gene>
    <name evidence="1" type="ORF">OPV22_006215</name>
</gene>
<name>A0AAV8RMN3_ENSVE</name>
<evidence type="ECO:0000313" key="2">
    <source>
        <dbReference type="Proteomes" id="UP001222027"/>
    </source>
</evidence>
<keyword evidence="2" id="KW-1185">Reference proteome</keyword>
<protein>
    <submittedName>
        <fullName evidence="1">Uncharacterized protein</fullName>
    </submittedName>
</protein>